<feature type="compositionally biased region" description="Acidic residues" evidence="1">
    <location>
        <begin position="34"/>
        <end position="45"/>
    </location>
</feature>
<gene>
    <name evidence="2" type="ORF">B0H65DRAFT_452267</name>
</gene>
<dbReference type="RefSeq" id="XP_062686891.1">
    <property type="nucleotide sequence ID" value="XM_062826093.1"/>
</dbReference>
<feature type="region of interest" description="Disordered" evidence="1">
    <location>
        <begin position="1"/>
        <end position="184"/>
    </location>
</feature>
<dbReference type="EMBL" id="JAUEPP010000001">
    <property type="protein sequence ID" value="KAK3355513.1"/>
    <property type="molecule type" value="Genomic_DNA"/>
</dbReference>
<evidence type="ECO:0000256" key="1">
    <source>
        <dbReference type="SAM" id="MobiDB-lite"/>
    </source>
</evidence>
<comment type="caution">
    <text evidence="2">The sequence shown here is derived from an EMBL/GenBank/DDBJ whole genome shotgun (WGS) entry which is preliminary data.</text>
</comment>
<reference evidence="2" key="2">
    <citation type="submission" date="2023-06" db="EMBL/GenBank/DDBJ databases">
        <authorList>
            <consortium name="Lawrence Berkeley National Laboratory"/>
            <person name="Haridas S."/>
            <person name="Hensen N."/>
            <person name="Bonometti L."/>
            <person name="Westerberg I."/>
            <person name="Brannstrom I.O."/>
            <person name="Guillou S."/>
            <person name="Cros-Aarteil S."/>
            <person name="Calhoun S."/>
            <person name="Kuo A."/>
            <person name="Mondo S."/>
            <person name="Pangilinan J."/>
            <person name="Riley R."/>
            <person name="Labutti K."/>
            <person name="Andreopoulos B."/>
            <person name="Lipzen A."/>
            <person name="Chen C."/>
            <person name="Yanf M."/>
            <person name="Daum C."/>
            <person name="Ng V."/>
            <person name="Clum A."/>
            <person name="Steindorff A."/>
            <person name="Ohm R."/>
            <person name="Martin F."/>
            <person name="Silar P."/>
            <person name="Natvig D."/>
            <person name="Lalanne C."/>
            <person name="Gautier V."/>
            <person name="Ament-Velasquez S.L."/>
            <person name="Kruys A."/>
            <person name="Hutchinson M.I."/>
            <person name="Powell A.J."/>
            <person name="Barry K."/>
            <person name="Miller A.N."/>
            <person name="Grigoriev I.V."/>
            <person name="Debuchy R."/>
            <person name="Gladieux P."/>
            <person name="Thoren M.H."/>
            <person name="Johannesson H."/>
        </authorList>
    </citation>
    <scope>NUCLEOTIDE SEQUENCE</scope>
    <source>
        <strain evidence="2">CBS 560.94</strain>
    </source>
</reference>
<dbReference type="AlphaFoldDB" id="A0AAE0JQB5"/>
<name>A0AAE0JQB5_9PEZI</name>
<sequence length="325" mass="34607">MLGTGTARAVQHVWAPQARVVHAPARGQQGQAEEGYEEGEEEDDDERGRDVGVALTRDSVDDEVEFDDGDVVEDQAAEEAAAKAARDQRGNRRLGRAHFTPEEIQSIQSFLPPPGLTPEAAEAPSDSSPPSLPAPSAPVAPAPVAAPIVPSSGSPSASAGPRDFLAAPHSRVPPANHEFGFDPYGDEFRRAFRRHVDRIRELKPVTPGAQVSEPVPYHPDTGRAALSDDEVPQVPRSVGRSGFGLPRFHTSGNLFGPDARSGRTDRGRPSSLPDVDTSEEEDTGSKGKKGVREKIRGFLPSMGRKEGKGKKREGEDDEDGGGGLV</sequence>
<feature type="compositionally biased region" description="Low complexity" evidence="1">
    <location>
        <begin position="142"/>
        <end position="161"/>
    </location>
</feature>
<accession>A0AAE0JQB5</accession>
<feature type="compositionally biased region" description="Low complexity" evidence="1">
    <location>
        <begin position="118"/>
        <end position="129"/>
    </location>
</feature>
<dbReference type="Proteomes" id="UP001278500">
    <property type="component" value="Unassembled WGS sequence"/>
</dbReference>
<feature type="compositionally biased region" description="Acidic residues" evidence="1">
    <location>
        <begin position="60"/>
        <end position="77"/>
    </location>
</feature>
<proteinExistence type="predicted"/>
<protein>
    <submittedName>
        <fullName evidence="2">Uncharacterized protein</fullName>
    </submittedName>
</protein>
<feature type="compositionally biased region" description="Pro residues" evidence="1">
    <location>
        <begin position="130"/>
        <end position="141"/>
    </location>
</feature>
<evidence type="ECO:0000313" key="2">
    <source>
        <dbReference type="EMBL" id="KAK3355513.1"/>
    </source>
</evidence>
<keyword evidence="3" id="KW-1185">Reference proteome</keyword>
<reference evidence="2" key="1">
    <citation type="journal article" date="2023" name="Mol. Phylogenet. Evol.">
        <title>Genome-scale phylogeny and comparative genomics of the fungal order Sordariales.</title>
        <authorList>
            <person name="Hensen N."/>
            <person name="Bonometti L."/>
            <person name="Westerberg I."/>
            <person name="Brannstrom I.O."/>
            <person name="Guillou S."/>
            <person name="Cros-Aarteil S."/>
            <person name="Calhoun S."/>
            <person name="Haridas S."/>
            <person name="Kuo A."/>
            <person name="Mondo S."/>
            <person name="Pangilinan J."/>
            <person name="Riley R."/>
            <person name="LaButti K."/>
            <person name="Andreopoulos B."/>
            <person name="Lipzen A."/>
            <person name="Chen C."/>
            <person name="Yan M."/>
            <person name="Daum C."/>
            <person name="Ng V."/>
            <person name="Clum A."/>
            <person name="Steindorff A."/>
            <person name="Ohm R.A."/>
            <person name="Martin F."/>
            <person name="Silar P."/>
            <person name="Natvig D.O."/>
            <person name="Lalanne C."/>
            <person name="Gautier V."/>
            <person name="Ament-Velasquez S.L."/>
            <person name="Kruys A."/>
            <person name="Hutchinson M.I."/>
            <person name="Powell A.J."/>
            <person name="Barry K."/>
            <person name="Miller A.N."/>
            <person name="Grigoriev I.V."/>
            <person name="Debuchy R."/>
            <person name="Gladieux P."/>
            <person name="Hiltunen Thoren M."/>
            <person name="Johannesson H."/>
        </authorList>
    </citation>
    <scope>NUCLEOTIDE SEQUENCE</scope>
    <source>
        <strain evidence="2">CBS 560.94</strain>
    </source>
</reference>
<organism evidence="2 3">
    <name type="scientific">Neurospora tetraspora</name>
    <dbReference type="NCBI Taxonomy" id="94610"/>
    <lineage>
        <taxon>Eukaryota</taxon>
        <taxon>Fungi</taxon>
        <taxon>Dikarya</taxon>
        <taxon>Ascomycota</taxon>
        <taxon>Pezizomycotina</taxon>
        <taxon>Sordariomycetes</taxon>
        <taxon>Sordariomycetidae</taxon>
        <taxon>Sordariales</taxon>
        <taxon>Sordariaceae</taxon>
        <taxon>Neurospora</taxon>
    </lineage>
</organism>
<evidence type="ECO:0000313" key="3">
    <source>
        <dbReference type="Proteomes" id="UP001278500"/>
    </source>
</evidence>
<feature type="region of interest" description="Disordered" evidence="1">
    <location>
        <begin position="203"/>
        <end position="325"/>
    </location>
</feature>
<feature type="compositionally biased region" description="Acidic residues" evidence="1">
    <location>
        <begin position="315"/>
        <end position="325"/>
    </location>
</feature>
<dbReference type="GeneID" id="87863247"/>
<feature type="compositionally biased region" description="Basic and acidic residues" evidence="1">
    <location>
        <begin position="80"/>
        <end position="90"/>
    </location>
</feature>